<dbReference type="Proteomes" id="UP000078550">
    <property type="component" value="Unassembled WGS sequence"/>
</dbReference>
<reference evidence="2" key="1">
    <citation type="submission" date="2016-05" db="EMBL/GenBank/DDBJ databases">
        <authorList>
            <person name="Naeem Raeece"/>
        </authorList>
    </citation>
    <scope>NUCLEOTIDE SEQUENCE [LARGE SCALE GENOMIC DNA]</scope>
</reference>
<evidence type="ECO:0000313" key="1">
    <source>
        <dbReference type="EMBL" id="SBT39296.1"/>
    </source>
</evidence>
<name>A0A1A8Z683_PLAOA</name>
<dbReference type="AlphaFoldDB" id="A0A1A8Z683"/>
<evidence type="ECO:0000313" key="2">
    <source>
        <dbReference type="Proteomes" id="UP000078550"/>
    </source>
</evidence>
<dbReference type="EMBL" id="FLRE01000144">
    <property type="protein sequence ID" value="SBT39296.1"/>
    <property type="molecule type" value="Genomic_DNA"/>
</dbReference>
<protein>
    <submittedName>
        <fullName evidence="1">Uncharacterized protein</fullName>
    </submittedName>
</protein>
<sequence length="89" mass="10303">MNEQGNAADKPWCKSVPPPSASLQIDSPPFYNMEKWFWQIPIRSLVARNLEGVLYIFRKLKSARSIWVYCDNHKMGIARFVIYVTVGVK</sequence>
<proteinExistence type="predicted"/>
<accession>A0A1A8Z683</accession>
<organism evidence="1 2">
    <name type="scientific">Plasmodium ovale wallikeri</name>
    <dbReference type="NCBI Taxonomy" id="864142"/>
    <lineage>
        <taxon>Eukaryota</taxon>
        <taxon>Sar</taxon>
        <taxon>Alveolata</taxon>
        <taxon>Apicomplexa</taxon>
        <taxon>Aconoidasida</taxon>
        <taxon>Haemosporida</taxon>
        <taxon>Plasmodiidae</taxon>
        <taxon>Plasmodium</taxon>
        <taxon>Plasmodium (Plasmodium)</taxon>
    </lineage>
</organism>
<gene>
    <name evidence="1" type="ORF">POVWA2_037510</name>
</gene>